<comment type="similarity">
    <text evidence="1 4">Belongs to the glycosyl hydrolase 30 family.</text>
</comment>
<protein>
    <submittedName>
        <fullName evidence="8">Glucosylceramidase</fullName>
    </submittedName>
</protein>
<keyword evidence="4" id="KW-0326">Glycosidase</keyword>
<dbReference type="EMBL" id="PYVU01000016">
    <property type="protein sequence ID" value="PTB97359.1"/>
    <property type="molecule type" value="Genomic_DNA"/>
</dbReference>
<feature type="domain" description="Glycosyl hydrolase family 30 TIM-barrel" evidence="6">
    <location>
        <begin position="80"/>
        <end position="410"/>
    </location>
</feature>
<feature type="domain" description="Glycosyl hydrolase family 30 beta sandwich" evidence="7">
    <location>
        <begin position="413"/>
        <end position="466"/>
    </location>
</feature>
<sequence>MRNLALKACLCLSVAASFFSACQPGKAEKEEEQKRDVLVMRTTANETKKINEEQVPFSDKISESLPIITIKPDSTFQEMDGFGFTLTGGSAMHLAQMDTESRKQILEELFSAEKGIGVSYLRLSLGASDLDEHVFSYHDLKEGESDPNLDQFDLGYDKKYLIPVLKEILGIYPDLKLMASPWSPPVWMKDNNDTRGGSLLEENYPVYANYLVKYIQEMDNEGITIDALTVQNEPLHPGNNPSLLMPAEAQAEFIKNHLGPAFEKAGLATKIIIYDHNADRPDYPISILDDPEANKYIDGSAFHLYGGEIEALSEVHAAHPDKNLYFTEQWIGAPGDFPENLQWHTRELIIGATRNWCKTVLEWNLAADENEKPHTDRGGCDRCLGAITIEGNKVTRNPAYYIIAQASKYVRPGARRIASNLPEQLPNVAFQNIDGSIVVIVLNDGKESKQFNISLAKEMIQSSLQAGEVATFVM</sequence>
<accession>A0A2T4DU72</accession>
<dbReference type="GO" id="GO:0006680">
    <property type="term" value="P:glucosylceramide catabolic process"/>
    <property type="evidence" value="ECO:0007669"/>
    <property type="project" value="TreeGrafter"/>
</dbReference>
<name>A0A2T4DU72_9BACT</name>
<evidence type="ECO:0000259" key="6">
    <source>
        <dbReference type="Pfam" id="PF02055"/>
    </source>
</evidence>
<dbReference type="Pfam" id="PF17189">
    <property type="entry name" value="Glyco_hydro_30C"/>
    <property type="match status" value="1"/>
</dbReference>
<dbReference type="GO" id="GO:0004348">
    <property type="term" value="F:glucosylceramidase activity"/>
    <property type="evidence" value="ECO:0007669"/>
    <property type="project" value="InterPro"/>
</dbReference>
<dbReference type="Proteomes" id="UP000240608">
    <property type="component" value="Unassembled WGS sequence"/>
</dbReference>
<dbReference type="SUPFAM" id="SSF51445">
    <property type="entry name" value="(Trans)glycosidases"/>
    <property type="match status" value="1"/>
</dbReference>
<evidence type="ECO:0000313" key="8">
    <source>
        <dbReference type="EMBL" id="PTB97359.1"/>
    </source>
</evidence>
<dbReference type="InterPro" id="IPR033452">
    <property type="entry name" value="GH30_C"/>
</dbReference>
<proteinExistence type="inferred from homology"/>
<evidence type="ECO:0000259" key="7">
    <source>
        <dbReference type="Pfam" id="PF17189"/>
    </source>
</evidence>
<feature type="signal peptide" evidence="5">
    <location>
        <begin position="1"/>
        <end position="21"/>
    </location>
</feature>
<keyword evidence="3 4" id="KW-0378">Hydrolase</keyword>
<evidence type="ECO:0000313" key="9">
    <source>
        <dbReference type="Proteomes" id="UP000240608"/>
    </source>
</evidence>
<dbReference type="InterPro" id="IPR001139">
    <property type="entry name" value="Glyco_hydro_30"/>
</dbReference>
<gene>
    <name evidence="8" type="ORF">C9994_03225</name>
</gene>
<dbReference type="InterPro" id="IPR017853">
    <property type="entry name" value="GH"/>
</dbReference>
<organism evidence="8 9">
    <name type="scientific">Marivirga lumbricoides</name>
    <dbReference type="NCBI Taxonomy" id="1046115"/>
    <lineage>
        <taxon>Bacteria</taxon>
        <taxon>Pseudomonadati</taxon>
        <taxon>Bacteroidota</taxon>
        <taxon>Cytophagia</taxon>
        <taxon>Cytophagales</taxon>
        <taxon>Marivirgaceae</taxon>
        <taxon>Marivirga</taxon>
    </lineage>
</organism>
<dbReference type="Gene3D" id="3.20.20.80">
    <property type="entry name" value="Glycosidases"/>
    <property type="match status" value="1"/>
</dbReference>
<evidence type="ECO:0000256" key="5">
    <source>
        <dbReference type="SAM" id="SignalP"/>
    </source>
</evidence>
<evidence type="ECO:0000256" key="4">
    <source>
        <dbReference type="RuleBase" id="RU361188"/>
    </source>
</evidence>
<dbReference type="GO" id="GO:0016020">
    <property type="term" value="C:membrane"/>
    <property type="evidence" value="ECO:0007669"/>
    <property type="project" value="GOC"/>
</dbReference>
<keyword evidence="2 5" id="KW-0732">Signal</keyword>
<dbReference type="AlphaFoldDB" id="A0A2T4DU72"/>
<comment type="caution">
    <text evidence="8">The sequence shown here is derived from an EMBL/GenBank/DDBJ whole genome shotgun (WGS) entry which is preliminary data.</text>
</comment>
<dbReference type="InterPro" id="IPR013780">
    <property type="entry name" value="Glyco_hydro_b"/>
</dbReference>
<evidence type="ECO:0000256" key="2">
    <source>
        <dbReference type="ARBA" id="ARBA00022729"/>
    </source>
</evidence>
<dbReference type="Pfam" id="PF02055">
    <property type="entry name" value="Glyco_hydro_30"/>
    <property type="match status" value="1"/>
</dbReference>
<dbReference type="PROSITE" id="PS51257">
    <property type="entry name" value="PROKAR_LIPOPROTEIN"/>
    <property type="match status" value="1"/>
</dbReference>
<reference evidence="8 9" key="1">
    <citation type="submission" date="2018-03" db="EMBL/GenBank/DDBJ databases">
        <title>Cross-interface Injection: A General Nanoliter Liquid Handling Method Applied to Single Cells Genome Amplification Automated Nanoliter Liquid Handling Applied to Single Cell Multiple Displacement Amplification.</title>
        <authorList>
            <person name="Yun J."/>
            <person name="Xu P."/>
            <person name="Xu J."/>
            <person name="Dai X."/>
            <person name="Wang Y."/>
            <person name="Zheng X."/>
            <person name="Cao C."/>
            <person name="Yi Q."/>
            <person name="Zhu Y."/>
            <person name="Wang L."/>
            <person name="Dong Z."/>
            <person name="Huang Y."/>
            <person name="Huang L."/>
            <person name="Du W."/>
        </authorList>
    </citation>
    <scope>NUCLEOTIDE SEQUENCE [LARGE SCALE GENOMIC DNA]</scope>
    <source>
        <strain evidence="8 9">Z-D1-2</strain>
    </source>
</reference>
<dbReference type="PANTHER" id="PTHR11069">
    <property type="entry name" value="GLUCOSYLCERAMIDASE"/>
    <property type="match status" value="1"/>
</dbReference>
<dbReference type="PRINTS" id="PR00843">
    <property type="entry name" value="GLHYDRLASE30"/>
</dbReference>
<feature type="chain" id="PRO_5015736816" evidence="5">
    <location>
        <begin position="22"/>
        <end position="474"/>
    </location>
</feature>
<dbReference type="InterPro" id="IPR033453">
    <property type="entry name" value="Glyco_hydro_30_TIM-barrel"/>
</dbReference>
<dbReference type="Gene3D" id="2.60.40.1180">
    <property type="entry name" value="Golgi alpha-mannosidase II"/>
    <property type="match status" value="1"/>
</dbReference>
<dbReference type="PANTHER" id="PTHR11069:SF23">
    <property type="entry name" value="LYSOSOMAL ACID GLUCOSYLCERAMIDASE"/>
    <property type="match status" value="1"/>
</dbReference>
<evidence type="ECO:0000256" key="1">
    <source>
        <dbReference type="ARBA" id="ARBA00005382"/>
    </source>
</evidence>
<evidence type="ECO:0000256" key="3">
    <source>
        <dbReference type="ARBA" id="ARBA00022801"/>
    </source>
</evidence>